<feature type="transmembrane region" description="Helical" evidence="6">
    <location>
        <begin position="143"/>
        <end position="164"/>
    </location>
</feature>
<evidence type="ECO:0000313" key="8">
    <source>
        <dbReference type="EMBL" id="GAA4738330.1"/>
    </source>
</evidence>
<evidence type="ECO:0000256" key="1">
    <source>
        <dbReference type="ARBA" id="ARBA00004651"/>
    </source>
</evidence>
<dbReference type="Proteomes" id="UP001500822">
    <property type="component" value="Unassembled WGS sequence"/>
</dbReference>
<reference evidence="9" key="1">
    <citation type="journal article" date="2019" name="Int. J. Syst. Evol. Microbiol.">
        <title>The Global Catalogue of Microorganisms (GCM) 10K type strain sequencing project: providing services to taxonomists for standard genome sequencing and annotation.</title>
        <authorList>
            <consortium name="The Broad Institute Genomics Platform"/>
            <consortium name="The Broad Institute Genome Sequencing Center for Infectious Disease"/>
            <person name="Wu L."/>
            <person name="Ma J."/>
        </authorList>
    </citation>
    <scope>NUCLEOTIDE SEQUENCE [LARGE SCALE GENOMIC DNA]</scope>
    <source>
        <strain evidence="9">JCM 18077</strain>
    </source>
</reference>
<evidence type="ECO:0000313" key="9">
    <source>
        <dbReference type="Proteomes" id="UP001500822"/>
    </source>
</evidence>
<keyword evidence="3 6" id="KW-0812">Transmembrane</keyword>
<feature type="transmembrane region" description="Helical" evidence="6">
    <location>
        <begin position="74"/>
        <end position="93"/>
    </location>
</feature>
<feature type="transmembrane region" description="Helical" evidence="6">
    <location>
        <begin position="239"/>
        <end position="262"/>
    </location>
</feature>
<comment type="caution">
    <text evidence="8">The sequence shown here is derived from an EMBL/GenBank/DDBJ whole genome shotgun (WGS) entry which is preliminary data.</text>
</comment>
<feature type="transmembrane region" description="Helical" evidence="6">
    <location>
        <begin position="16"/>
        <end position="39"/>
    </location>
</feature>
<evidence type="ECO:0000256" key="3">
    <source>
        <dbReference type="ARBA" id="ARBA00022692"/>
    </source>
</evidence>
<keyword evidence="5 6" id="KW-0472">Membrane</keyword>
<keyword evidence="9" id="KW-1185">Reference proteome</keyword>
<evidence type="ECO:0000256" key="2">
    <source>
        <dbReference type="ARBA" id="ARBA00022475"/>
    </source>
</evidence>
<feature type="transmembrane region" description="Helical" evidence="6">
    <location>
        <begin position="206"/>
        <end position="227"/>
    </location>
</feature>
<keyword evidence="2" id="KW-1003">Cell membrane</keyword>
<keyword evidence="4 6" id="KW-1133">Transmembrane helix</keyword>
<feature type="domain" description="Copper resistance protein D" evidence="7">
    <location>
        <begin position="201"/>
        <end position="300"/>
    </location>
</feature>
<dbReference type="InterPro" id="IPR032694">
    <property type="entry name" value="CopC/D"/>
</dbReference>
<comment type="subcellular location">
    <subcellularLocation>
        <location evidence="1">Cell membrane</location>
        <topology evidence="1">Multi-pass membrane protein</topology>
    </subcellularLocation>
</comment>
<accession>A0ABP8YSC4</accession>
<dbReference type="Pfam" id="PF05425">
    <property type="entry name" value="CopD"/>
    <property type="match status" value="1"/>
</dbReference>
<evidence type="ECO:0000259" key="7">
    <source>
        <dbReference type="Pfam" id="PF05425"/>
    </source>
</evidence>
<dbReference type="RefSeq" id="WP_345312115.1">
    <property type="nucleotide sequence ID" value="NZ_BAABIE010000001.1"/>
</dbReference>
<evidence type="ECO:0000256" key="4">
    <source>
        <dbReference type="ARBA" id="ARBA00022989"/>
    </source>
</evidence>
<protein>
    <recommendedName>
        <fullName evidence="7">Copper resistance protein D domain-containing protein</fullName>
    </recommendedName>
</protein>
<feature type="transmembrane region" description="Helical" evidence="6">
    <location>
        <begin position="113"/>
        <end position="136"/>
    </location>
</feature>
<evidence type="ECO:0000256" key="6">
    <source>
        <dbReference type="SAM" id="Phobius"/>
    </source>
</evidence>
<gene>
    <name evidence="8" type="ORF">GCM10023217_02200</name>
</gene>
<feature type="transmembrane region" description="Helical" evidence="6">
    <location>
        <begin position="170"/>
        <end position="194"/>
    </location>
</feature>
<sequence>MSLPQLTVAGPRRAGLVLIGGLLGVLVGLALCVALAGAAGPLSSAWPAGIALAAGSLLVGLGALPLIGADPAPALIAGTAGCWGAASLIVAWLQVAERAGRPPLQVRLDDMVLGVQTGLAALVCVAGAIVVLAWAYRPFAPSTLVAVVAGTGVLAVAVTGHAAVTGWGPLLVGVHAVLAAWWAGTLAALALTVRGRGGWARSLPEFSRWALPAVGVLVVAGVAAALTELGWSADWWQTGYGRVVLAKAAGLVAALALAAHARRTWVPAAARHRTDEAVSLRRAVAETLVLAVLLGLAAGLATTAPAG</sequence>
<name>A0ABP8YSC4_9ACTN</name>
<feature type="transmembrane region" description="Helical" evidence="6">
    <location>
        <begin position="283"/>
        <end position="304"/>
    </location>
</feature>
<organism evidence="8 9">
    <name type="scientific">Gordonia alkaliphila</name>
    <dbReference type="NCBI Taxonomy" id="1053547"/>
    <lineage>
        <taxon>Bacteria</taxon>
        <taxon>Bacillati</taxon>
        <taxon>Actinomycetota</taxon>
        <taxon>Actinomycetes</taxon>
        <taxon>Mycobacteriales</taxon>
        <taxon>Gordoniaceae</taxon>
        <taxon>Gordonia</taxon>
    </lineage>
</organism>
<dbReference type="EMBL" id="BAABIE010000001">
    <property type="protein sequence ID" value="GAA4738330.1"/>
    <property type="molecule type" value="Genomic_DNA"/>
</dbReference>
<dbReference type="PANTHER" id="PTHR34820:SF4">
    <property type="entry name" value="INNER MEMBRANE PROTEIN YEBZ"/>
    <property type="match status" value="1"/>
</dbReference>
<dbReference type="InterPro" id="IPR008457">
    <property type="entry name" value="Cu-R_CopD_dom"/>
</dbReference>
<proteinExistence type="predicted"/>
<feature type="transmembrane region" description="Helical" evidence="6">
    <location>
        <begin position="45"/>
        <end position="67"/>
    </location>
</feature>
<evidence type="ECO:0000256" key="5">
    <source>
        <dbReference type="ARBA" id="ARBA00023136"/>
    </source>
</evidence>
<dbReference type="PANTHER" id="PTHR34820">
    <property type="entry name" value="INNER MEMBRANE PROTEIN YEBZ"/>
    <property type="match status" value="1"/>
</dbReference>